<evidence type="ECO:0000259" key="1">
    <source>
        <dbReference type="Pfam" id="PF01370"/>
    </source>
</evidence>
<dbReference type="InterPro" id="IPR051207">
    <property type="entry name" value="ComplexI_NDUFA9_subunit"/>
</dbReference>
<dbReference type="PANTHER" id="PTHR12126:SF11">
    <property type="entry name" value="NADH DEHYDROGENASE [UBIQUINONE] 1 ALPHA SUBCOMPLEX SUBUNIT 9, MITOCHONDRIAL"/>
    <property type="match status" value="1"/>
</dbReference>
<feature type="domain" description="NAD-dependent epimerase/dehydratase" evidence="1">
    <location>
        <begin position="20"/>
        <end position="53"/>
    </location>
</feature>
<sequence>MYHDLAECTTRPRLAAMRLLVLGGTSFVGRALVERALSQGHELTLFSRGRTGAGLFPQVPRRTGDRDAGDYASLADGSWDAVVDVSGYVPRHVREAAGAVGDVGRYLFVSTGSVYDLSQARAPLTEDAPRWAPEHGTEDVTPQTYGPLKVACEDEVAERFGERATVVRPGVVAGPHDPTDRFTWWARRAARGGRLALAGRPEQPVQVVDSRDLAALLVALLEADAGGTWNAVGPAEPVTLAEMVRTCAAAAGSAVELVPVDPASVDPPLPLVLTDPADDVLFRRSAAPARAAGLTATPLEQTARDVLAWDRERGEPPLSVGTTPQQEAELLHAAHPSGPA</sequence>
<name>A0A6J4MCZ2_9ACTN</name>
<dbReference type="InterPro" id="IPR036291">
    <property type="entry name" value="NAD(P)-bd_dom_sf"/>
</dbReference>
<organism evidence="2">
    <name type="scientific">uncultured Frankineae bacterium</name>
    <dbReference type="NCBI Taxonomy" id="437475"/>
    <lineage>
        <taxon>Bacteria</taxon>
        <taxon>Bacillati</taxon>
        <taxon>Actinomycetota</taxon>
        <taxon>Actinomycetes</taxon>
        <taxon>Frankiales</taxon>
        <taxon>environmental samples</taxon>
    </lineage>
</organism>
<dbReference type="Gene3D" id="3.40.50.720">
    <property type="entry name" value="NAD(P)-binding Rossmann-like Domain"/>
    <property type="match status" value="1"/>
</dbReference>
<dbReference type="Pfam" id="PF01370">
    <property type="entry name" value="Epimerase"/>
    <property type="match status" value="2"/>
</dbReference>
<gene>
    <name evidence="2" type="ORF">AVDCRST_MAG07-3082</name>
</gene>
<dbReference type="SUPFAM" id="SSF51735">
    <property type="entry name" value="NAD(P)-binding Rossmann-fold domains"/>
    <property type="match status" value="1"/>
</dbReference>
<accession>A0A6J4MCZ2</accession>
<protein>
    <submittedName>
        <fullName evidence="2">Isoflavone reductase</fullName>
    </submittedName>
</protein>
<proteinExistence type="predicted"/>
<dbReference type="GO" id="GO:0044877">
    <property type="term" value="F:protein-containing complex binding"/>
    <property type="evidence" value="ECO:0007669"/>
    <property type="project" value="TreeGrafter"/>
</dbReference>
<dbReference type="InterPro" id="IPR001509">
    <property type="entry name" value="Epimerase_deHydtase"/>
</dbReference>
<dbReference type="AlphaFoldDB" id="A0A6J4MCZ2"/>
<feature type="domain" description="NAD-dependent epimerase/dehydratase" evidence="1">
    <location>
        <begin position="92"/>
        <end position="230"/>
    </location>
</feature>
<dbReference type="EMBL" id="CADCUB010000145">
    <property type="protein sequence ID" value="CAA9351979.1"/>
    <property type="molecule type" value="Genomic_DNA"/>
</dbReference>
<dbReference type="PANTHER" id="PTHR12126">
    <property type="entry name" value="NADH-UBIQUINONE OXIDOREDUCTASE 39 KDA SUBUNIT-RELATED"/>
    <property type="match status" value="1"/>
</dbReference>
<reference evidence="2" key="1">
    <citation type="submission" date="2020-02" db="EMBL/GenBank/DDBJ databases">
        <authorList>
            <person name="Meier V. D."/>
        </authorList>
    </citation>
    <scope>NUCLEOTIDE SEQUENCE</scope>
    <source>
        <strain evidence="2">AVDCRST_MAG07</strain>
    </source>
</reference>
<evidence type="ECO:0000313" key="2">
    <source>
        <dbReference type="EMBL" id="CAA9351979.1"/>
    </source>
</evidence>